<dbReference type="InterPro" id="IPR010131">
    <property type="entry name" value="MdtP/NodT-like"/>
</dbReference>
<keyword evidence="3 8" id="KW-0812">Transmembrane</keyword>
<name>A0A1G8NEJ4_9PSED</name>
<comment type="subcellular location">
    <subcellularLocation>
        <location evidence="8">Cell outer membrane</location>
        <topology evidence="8">Lipid-anchor</topology>
    </subcellularLocation>
</comment>
<dbReference type="Gene3D" id="1.20.1600.10">
    <property type="entry name" value="Outer membrane efflux proteins (OEP)"/>
    <property type="match status" value="1"/>
</dbReference>
<dbReference type="NCBIfam" id="TIGR01845">
    <property type="entry name" value="outer_NodT"/>
    <property type="match status" value="1"/>
</dbReference>
<dbReference type="STRING" id="89065.SAMN05216605_11760"/>
<dbReference type="SUPFAM" id="SSF56954">
    <property type="entry name" value="Outer membrane efflux proteins (OEP)"/>
    <property type="match status" value="1"/>
</dbReference>
<dbReference type="GO" id="GO:0009279">
    <property type="term" value="C:cell outer membrane"/>
    <property type="evidence" value="ECO:0007669"/>
    <property type="project" value="UniProtKB-SubCell"/>
</dbReference>
<evidence type="ECO:0000256" key="6">
    <source>
        <dbReference type="ARBA" id="ARBA00023237"/>
    </source>
</evidence>
<dbReference type="AlphaFoldDB" id="A0A1G8NEJ4"/>
<reference evidence="10" key="1">
    <citation type="submission" date="2016-10" db="EMBL/GenBank/DDBJ databases">
        <authorList>
            <person name="Varghese N."/>
            <person name="Submissions S."/>
        </authorList>
    </citation>
    <scope>NUCLEOTIDE SEQUENCE [LARGE SCALE GENOMIC DNA]</scope>
    <source>
        <strain evidence="10">ATCC 700689</strain>
    </source>
</reference>
<sequence length="480" mass="52002">MNSSLPFTCLTLLLLGGCSLEPTYQRPDAPIDQQWPANTKGAVADPKRAFQEDWHTFITDPRLRQVIDLALENNRGLRQYAASVEESRAESDGAHASLFPSIGINTYAGRSKIPPLVRTQGGGVSSGSLDNTFQATAGFTSYELDLFGRLRSQRNAADARFEASEADYQTARLGLIGEVASTWLTLKANQTLLNLAETTYQSQQHYGELLRSSYNAGSTARIDVHQGDAMTNTAAVQVNTYRMKVAQNLNALRVLVGQPVPDQLLPVGDLGKTLATADVPSGLPSSLIQRRPDIMSAEALLRASNADIGAARSAYFPTLSLTGALGSLSGDFSKLLTGPAQFWQLAAAGSMTLIDGGQRRAVVDASHARYDANTAAYEGTVQNAFREAADALNARQEMLAQVAAQQRLVGDYQEAWRQSRLRFEAGLDSYFSTMDAQRSLFAAQQEYLNLELAREVNQVDLYKALGGGWTPPKLNVADAK</sequence>
<keyword evidence="4 8" id="KW-0472">Membrane</keyword>
<evidence type="ECO:0000256" key="8">
    <source>
        <dbReference type="RuleBase" id="RU362097"/>
    </source>
</evidence>
<evidence type="ECO:0000256" key="5">
    <source>
        <dbReference type="ARBA" id="ARBA00023139"/>
    </source>
</evidence>
<evidence type="ECO:0000256" key="1">
    <source>
        <dbReference type="ARBA" id="ARBA00007613"/>
    </source>
</evidence>
<organism evidence="9 10">
    <name type="scientific">Pseudomonas abietaniphila</name>
    <dbReference type="NCBI Taxonomy" id="89065"/>
    <lineage>
        <taxon>Bacteria</taxon>
        <taxon>Pseudomonadati</taxon>
        <taxon>Pseudomonadota</taxon>
        <taxon>Gammaproteobacteria</taxon>
        <taxon>Pseudomonadales</taxon>
        <taxon>Pseudomonadaceae</taxon>
        <taxon>Pseudomonas</taxon>
    </lineage>
</organism>
<keyword evidence="5 8" id="KW-0564">Palmitate</keyword>
<proteinExistence type="inferred from homology"/>
<dbReference type="GO" id="GO:0015562">
    <property type="term" value="F:efflux transmembrane transporter activity"/>
    <property type="evidence" value="ECO:0007669"/>
    <property type="project" value="InterPro"/>
</dbReference>
<evidence type="ECO:0000256" key="4">
    <source>
        <dbReference type="ARBA" id="ARBA00023136"/>
    </source>
</evidence>
<accession>A0A1G8NEJ4</accession>
<dbReference type="Proteomes" id="UP000182894">
    <property type="component" value="Unassembled WGS sequence"/>
</dbReference>
<keyword evidence="6" id="KW-0998">Cell outer membrane</keyword>
<dbReference type="PANTHER" id="PTHR30203:SF33">
    <property type="entry name" value="BLR4455 PROTEIN"/>
    <property type="match status" value="1"/>
</dbReference>
<keyword evidence="7 8" id="KW-0449">Lipoprotein</keyword>
<evidence type="ECO:0000313" key="9">
    <source>
        <dbReference type="EMBL" id="SDI78679.1"/>
    </source>
</evidence>
<dbReference type="InterPro" id="IPR003423">
    <property type="entry name" value="OMP_efflux"/>
</dbReference>
<evidence type="ECO:0000256" key="2">
    <source>
        <dbReference type="ARBA" id="ARBA00022452"/>
    </source>
</evidence>
<evidence type="ECO:0000313" key="10">
    <source>
        <dbReference type="Proteomes" id="UP000182894"/>
    </source>
</evidence>
<keyword evidence="2 8" id="KW-1134">Transmembrane beta strand</keyword>
<protein>
    <submittedName>
        <fullName evidence="9">Outer membrane protein, multidrug efflux system</fullName>
    </submittedName>
</protein>
<dbReference type="PANTHER" id="PTHR30203">
    <property type="entry name" value="OUTER MEMBRANE CATION EFFLUX PROTEIN"/>
    <property type="match status" value="1"/>
</dbReference>
<dbReference type="EMBL" id="FNCO01000017">
    <property type="protein sequence ID" value="SDI78679.1"/>
    <property type="molecule type" value="Genomic_DNA"/>
</dbReference>
<evidence type="ECO:0000256" key="7">
    <source>
        <dbReference type="ARBA" id="ARBA00023288"/>
    </source>
</evidence>
<gene>
    <name evidence="9" type="ORF">SAMN05216605_11760</name>
</gene>
<comment type="similarity">
    <text evidence="1 8">Belongs to the outer membrane factor (OMF) (TC 1.B.17) family.</text>
</comment>
<evidence type="ECO:0000256" key="3">
    <source>
        <dbReference type="ARBA" id="ARBA00022692"/>
    </source>
</evidence>
<keyword evidence="10" id="KW-1185">Reference proteome</keyword>
<dbReference type="Gene3D" id="2.20.200.10">
    <property type="entry name" value="Outer membrane efflux proteins (OEP)"/>
    <property type="match status" value="1"/>
</dbReference>
<dbReference type="RefSeq" id="WP_074757220.1">
    <property type="nucleotide sequence ID" value="NZ_FNCO01000017.1"/>
</dbReference>
<dbReference type="OrthoDB" id="9770517at2"/>
<dbReference type="Pfam" id="PF02321">
    <property type="entry name" value="OEP"/>
    <property type="match status" value="2"/>
</dbReference>